<dbReference type="GO" id="GO:0003676">
    <property type="term" value="F:nucleic acid binding"/>
    <property type="evidence" value="ECO:0007669"/>
    <property type="project" value="InterPro"/>
</dbReference>
<accession>Q10F84</accession>
<proteinExistence type="predicted"/>
<dbReference type="SUPFAM" id="SSF57756">
    <property type="entry name" value="Retrovirus zinc finger-like domains"/>
    <property type="match status" value="1"/>
</dbReference>
<reference evidence="10" key="2">
    <citation type="journal article" date="2008" name="Nucleic Acids Res.">
        <title>The rice annotation project database (RAP-DB): 2008 update.</title>
        <authorList>
            <consortium name="The rice annotation project (RAP)"/>
        </authorList>
    </citation>
    <scope>GENOME REANNOTATION</scope>
    <source>
        <strain evidence="10">cv. Nipponbare</strain>
    </source>
</reference>
<sequence length="1339" mass="148084">MALVPATADPARGSSGSAFLYPQLTSTNYTSWVAKKRSAKEVWDCLKTRFIGADRVRDARLQTLKEEFTNMVMEAGETLDQYAGRITTMGVRYSALGATLNDAAMVKRLFDTVPEKFISLVAGIEQFYDVDTMPFEEAVGRLKAYEERMRKKKATTGGVTADGQVLLTQAEWEARFKKGGGETSSPQKNKPSGEGANRGQAGRGRGRGRGRGGTQSSGGGSGGGSGGRDKSHIKCFNCEEFGHYSTQCPHPKKKKAEAHLAQTEDAGPTLLLAVTEAVQNASRQDALCGLVVHEERVWPRLMLAEKGAAAGDLWYLDNGASNHMSGDHRKFRELDETVTGQVRFGDASSVQIMGKGSILFSCKNGDQWLLDDVYYIPSLYCNMVSLGQLTETGHRVVMDGDDLEVFDKNPWRLVMKVRRSSNRLYRIELQLASPVCLLASLDDPAWLWHARLGHVNFHALKLLVDKEMAAGVPAVHHPNQLCQACLVAKQVRQPFPGMANYLAEAPLELLHMDLCGPITPSTFTGNRYFMLIVDDFSHWMWVFVIKSKDQALAAFEKFKPLAENTAGRTIKTLRTDRGGEFLSGEFARVCDAAGIERHLTVPYSPQQNGVVERRNRTVMAMARSLLKGMSVPGRMWGEAVRHAVFLLNRLPTKAMGNRTPFEAWTGKKPHLGHLRVFGCTAHAKVTAPHLKKLDDRSNPVVYLGVEEGSKAHRLFDPRRRQIIVSRDVVFDENTPWQWSAAAGEVTSTEFEVEEPVGAEQPAPAEQAGSVPWYRAPPAGRRAGKEPEVAEQRGTPPASPARFSPTLPSTPTLGSSSTHSAEVQASPRTAGSDDEPVRYRSLAEIMIEAPRVDLVEDDDDTEALLVEMEEPTSYREAAGEPAWVNAMNKELEAIEKNKTWSLCMLPASHKAIGLKWVFKLKKNTAGEVIKHKARLVAKGYVQRQGVDFDEVFAPVARLDTVRAILPVAVDRRWQVHHLDVKSAFLNGDLEEEVYVSQPEGFVEKGKEHLVYKLSKALYGLRQAPRAWNTRLDRSMKELGFSRCAQEQAVYTRGTGSTGIIVGVYVDDLIVTGESPSDITAFKQQMMGEFEMSDLGLLTYYLGIELHKDAQGSTVDPTEYRRVIGCLRYLLHTRPDLSYAVGVASRFMERPTVMHFKAVKQILRYLKGTINCGLMFSGGNGAVEITGFTDSDLAGDSDDRRSTSGMAFYFNGSLVSWSSQKQKTVALSSCEAEFMAATAAACHALWLRGLLIEMIGAEARPVKLYVDNKSAIALMKNPVFHGRSKHIDTRYHFIRECVESGKIQIEFVRIEEQRADALTKGLPAARLATARHLLGVRDFGL</sequence>
<keyword evidence="3" id="KW-0064">Aspartyl protease</keyword>
<name>Q10F84_ORYSJ</name>
<dbReference type="Pfam" id="PF22936">
    <property type="entry name" value="Pol_BBD"/>
    <property type="match status" value="1"/>
</dbReference>
<dbReference type="Proteomes" id="UP000000763">
    <property type="component" value="Chromosome 3"/>
</dbReference>
<keyword evidence="1" id="KW-0645">Protease</keyword>
<evidence type="ECO:0000313" key="10">
    <source>
        <dbReference type="Proteomes" id="UP000000763"/>
    </source>
</evidence>
<dbReference type="InterPro" id="IPR001584">
    <property type="entry name" value="Integrase_cat-core"/>
</dbReference>
<evidence type="ECO:0000259" key="7">
    <source>
        <dbReference type="PROSITE" id="PS50158"/>
    </source>
</evidence>
<dbReference type="InterPro" id="IPR025724">
    <property type="entry name" value="GAG-pre-integrase_dom"/>
</dbReference>
<organism evidence="9 10">
    <name type="scientific">Oryza sativa subsp. japonica</name>
    <name type="common">Rice</name>
    <dbReference type="NCBI Taxonomy" id="39947"/>
    <lineage>
        <taxon>Eukaryota</taxon>
        <taxon>Viridiplantae</taxon>
        <taxon>Streptophyta</taxon>
        <taxon>Embryophyta</taxon>
        <taxon>Tracheophyta</taxon>
        <taxon>Spermatophyta</taxon>
        <taxon>Magnoliopsida</taxon>
        <taxon>Liliopsida</taxon>
        <taxon>Poales</taxon>
        <taxon>Poaceae</taxon>
        <taxon>BOP clade</taxon>
        <taxon>Oryzoideae</taxon>
        <taxon>Oryzeae</taxon>
        <taxon>Oryzinae</taxon>
        <taxon>Oryza</taxon>
        <taxon>Oryza sativa</taxon>
    </lineage>
</organism>
<reference evidence="10" key="1">
    <citation type="journal article" date="2005" name="Nature">
        <title>The map-based sequence of the rice genome.</title>
        <authorList>
            <consortium name="International rice genome sequencing project (IRGSP)"/>
            <person name="Matsumoto T."/>
            <person name="Wu J."/>
            <person name="Kanamori H."/>
            <person name="Katayose Y."/>
            <person name="Fujisawa M."/>
            <person name="Namiki N."/>
            <person name="Mizuno H."/>
            <person name="Yamamoto K."/>
            <person name="Antonio B.A."/>
            <person name="Baba T."/>
            <person name="Sakata K."/>
            <person name="Nagamura Y."/>
            <person name="Aoki H."/>
            <person name="Arikawa K."/>
            <person name="Arita K."/>
            <person name="Bito T."/>
            <person name="Chiden Y."/>
            <person name="Fujitsuka N."/>
            <person name="Fukunaka R."/>
            <person name="Hamada M."/>
            <person name="Harada C."/>
            <person name="Hayashi A."/>
            <person name="Hijishita S."/>
            <person name="Honda M."/>
            <person name="Hosokawa S."/>
            <person name="Ichikawa Y."/>
            <person name="Idonuma A."/>
            <person name="Iijima M."/>
            <person name="Ikeda M."/>
            <person name="Ikeno M."/>
            <person name="Ito K."/>
            <person name="Ito S."/>
            <person name="Ito T."/>
            <person name="Ito Y."/>
            <person name="Ito Y."/>
            <person name="Iwabuchi A."/>
            <person name="Kamiya K."/>
            <person name="Karasawa W."/>
            <person name="Kurita K."/>
            <person name="Katagiri S."/>
            <person name="Kikuta A."/>
            <person name="Kobayashi H."/>
            <person name="Kobayashi N."/>
            <person name="Machita K."/>
            <person name="Maehara T."/>
            <person name="Masukawa M."/>
            <person name="Mizubayashi T."/>
            <person name="Mukai Y."/>
            <person name="Nagasaki H."/>
            <person name="Nagata Y."/>
            <person name="Naito S."/>
            <person name="Nakashima M."/>
            <person name="Nakama Y."/>
            <person name="Nakamichi Y."/>
            <person name="Nakamura M."/>
            <person name="Meguro A."/>
            <person name="Negishi M."/>
            <person name="Ohta I."/>
            <person name="Ohta T."/>
            <person name="Okamoto M."/>
            <person name="Ono N."/>
            <person name="Saji S."/>
            <person name="Sakaguchi M."/>
            <person name="Sakai K."/>
            <person name="Shibata M."/>
            <person name="Shimokawa T."/>
            <person name="Song J."/>
            <person name="Takazaki Y."/>
            <person name="Terasawa K."/>
            <person name="Tsugane M."/>
            <person name="Tsuji K."/>
            <person name="Ueda S."/>
            <person name="Waki K."/>
            <person name="Yamagata H."/>
            <person name="Yamamoto M."/>
            <person name="Yamamoto S."/>
            <person name="Yamane H."/>
            <person name="Yoshiki S."/>
            <person name="Yoshihara R."/>
            <person name="Yukawa K."/>
            <person name="Zhong H."/>
            <person name="Yano M."/>
            <person name="Yuan Q."/>
            <person name="Ouyang S."/>
            <person name="Liu J."/>
            <person name="Jones K.M."/>
            <person name="Gansberger K."/>
            <person name="Moffat K."/>
            <person name="Hill J."/>
            <person name="Bera J."/>
            <person name="Fadrosh D."/>
            <person name="Jin S."/>
            <person name="Johri S."/>
            <person name="Kim M."/>
            <person name="Overton L."/>
            <person name="Reardon M."/>
            <person name="Tsitrin T."/>
            <person name="Vuong H."/>
            <person name="Weaver B."/>
            <person name="Ciecko A."/>
            <person name="Tallon L."/>
            <person name="Jackson J."/>
            <person name="Pai G."/>
            <person name="Aken S.V."/>
            <person name="Utterback T."/>
            <person name="Reidmuller S."/>
            <person name="Feldblyum T."/>
            <person name="Hsiao J."/>
            <person name="Zismann V."/>
            <person name="Iobst S."/>
            <person name="de Vazeille A.R."/>
            <person name="Buell C.R."/>
            <person name="Ying K."/>
            <person name="Li Y."/>
            <person name="Lu T."/>
            <person name="Huang Y."/>
            <person name="Zhao Q."/>
            <person name="Feng Q."/>
            <person name="Zhang L."/>
            <person name="Zhu J."/>
            <person name="Weng Q."/>
            <person name="Mu J."/>
            <person name="Lu Y."/>
            <person name="Fan D."/>
            <person name="Liu Y."/>
            <person name="Guan J."/>
            <person name="Zhang Y."/>
            <person name="Yu S."/>
            <person name="Liu X."/>
            <person name="Zhang Y."/>
            <person name="Hong G."/>
            <person name="Han B."/>
            <person name="Choisne N."/>
            <person name="Demange N."/>
            <person name="Orjeda G."/>
            <person name="Samain S."/>
            <person name="Cattolico L."/>
            <person name="Pelletier E."/>
            <person name="Couloux A."/>
            <person name="Segurens B."/>
            <person name="Wincker P."/>
            <person name="D'Hont A."/>
            <person name="Scarpelli C."/>
            <person name="Weissenbach J."/>
            <person name="Salanoubat M."/>
            <person name="Quetier F."/>
            <person name="Yu Y."/>
            <person name="Kim H.R."/>
            <person name="Rambo T."/>
            <person name="Currie J."/>
            <person name="Collura K."/>
            <person name="Luo M."/>
            <person name="Yang T."/>
            <person name="Ammiraju J.S.S."/>
            <person name="Engler F."/>
            <person name="Soderlund C."/>
            <person name="Wing R.A."/>
            <person name="Palmer L.E."/>
            <person name="de la Bastide M."/>
            <person name="Spiegel L."/>
            <person name="Nascimento L."/>
            <person name="Zutavern T."/>
            <person name="O'Shaughnessy A."/>
            <person name="Dike S."/>
            <person name="Dedhia N."/>
            <person name="Preston R."/>
            <person name="Balija V."/>
            <person name="McCombie W.R."/>
            <person name="Chow T."/>
            <person name="Chen H."/>
            <person name="Chung M."/>
            <person name="Chen C."/>
            <person name="Shaw J."/>
            <person name="Wu H."/>
            <person name="Hsiao K."/>
            <person name="Chao Y."/>
            <person name="Chu M."/>
            <person name="Cheng C."/>
            <person name="Hour A."/>
            <person name="Lee P."/>
            <person name="Lin S."/>
            <person name="Lin Y."/>
            <person name="Liou J."/>
            <person name="Liu S."/>
            <person name="Hsing Y."/>
            <person name="Raghuvanshi S."/>
            <person name="Mohanty A."/>
            <person name="Bharti A.K."/>
            <person name="Gaur A."/>
            <person name="Gupta V."/>
            <person name="Kumar D."/>
            <person name="Ravi V."/>
            <person name="Vij S."/>
            <person name="Kapur A."/>
            <person name="Khurana P."/>
            <person name="Khurana P."/>
            <person name="Khurana J.P."/>
            <person name="Tyagi A.K."/>
            <person name="Gaikwad K."/>
            <person name="Singh A."/>
            <person name="Dalal V."/>
            <person name="Srivastava S."/>
            <person name="Dixit A."/>
            <person name="Pal A.K."/>
            <person name="Ghazi I.A."/>
            <person name="Yadav M."/>
            <person name="Pandit A."/>
            <person name="Bhargava A."/>
            <person name="Sureshbabu K."/>
            <person name="Batra K."/>
            <person name="Sharma T.R."/>
            <person name="Mohapatra T."/>
            <person name="Singh N.K."/>
            <person name="Messing J."/>
            <person name="Nelson A.B."/>
            <person name="Fuks G."/>
            <person name="Kavchok S."/>
            <person name="Keizer G."/>
            <person name="Linton E."/>
            <person name="Llaca V."/>
            <person name="Song R."/>
            <person name="Tanyolac B."/>
            <person name="Young S."/>
            <person name="Ho-Il K."/>
            <person name="Hahn J.H."/>
            <person name="Sangsakoo G."/>
            <person name="Vanavichit A."/>
            <person name="de Mattos Luiz.A.T."/>
            <person name="Zimmer P.D."/>
            <person name="Malone G."/>
            <person name="Dellagostin O."/>
            <person name="de Oliveira A.C."/>
            <person name="Bevan M."/>
            <person name="Bancroft I."/>
            <person name="Minx P."/>
            <person name="Cordum H."/>
            <person name="Wilson R."/>
            <person name="Cheng Z."/>
            <person name="Jin W."/>
            <person name="Jiang J."/>
            <person name="Leong S.A."/>
            <person name="Iwama H."/>
            <person name="Gojobori T."/>
            <person name="Itoh T."/>
            <person name="Niimura Y."/>
            <person name="Fujii Y."/>
            <person name="Habara T."/>
            <person name="Sakai H."/>
            <person name="Sato Y."/>
            <person name="Wilson G."/>
            <person name="Kumar K."/>
            <person name="McCouch S."/>
            <person name="Juretic N."/>
            <person name="Hoen D."/>
            <person name="Wright S."/>
            <person name="Bruskiewich R."/>
            <person name="Bureau T."/>
            <person name="Miyao A."/>
            <person name="Hirochika H."/>
            <person name="Nishikawa T."/>
            <person name="Kadowaki K."/>
            <person name="Sugiura M."/>
            <person name="Burr B."/>
            <person name="Sasaki T."/>
        </authorList>
    </citation>
    <scope>NUCLEOTIDE SEQUENCE [LARGE SCALE GENOMIC DNA]</scope>
    <source>
        <strain evidence="10">cv. Nipponbare</strain>
    </source>
</reference>
<keyword evidence="2" id="KW-0479">Metal-binding</keyword>
<dbReference type="Pfam" id="PF00665">
    <property type="entry name" value="rve"/>
    <property type="match status" value="1"/>
</dbReference>
<evidence type="ECO:0000256" key="4">
    <source>
        <dbReference type="ARBA" id="ARBA00022801"/>
    </source>
</evidence>
<dbReference type="GO" id="GO:0004190">
    <property type="term" value="F:aspartic-type endopeptidase activity"/>
    <property type="evidence" value="ECO:0007669"/>
    <property type="project" value="UniProtKB-KW"/>
</dbReference>
<dbReference type="Pfam" id="PF13976">
    <property type="entry name" value="gag_pre-integrs"/>
    <property type="match status" value="1"/>
</dbReference>
<dbReference type="SUPFAM" id="SSF56672">
    <property type="entry name" value="DNA/RNA polymerases"/>
    <property type="match status" value="1"/>
</dbReference>
<dbReference type="InterPro" id="IPR039537">
    <property type="entry name" value="Retrotran_Ty1/copia-like"/>
</dbReference>
<dbReference type="InterPro" id="IPR001878">
    <property type="entry name" value="Znf_CCHC"/>
</dbReference>
<dbReference type="PANTHER" id="PTHR42648">
    <property type="entry name" value="TRANSPOSASE, PUTATIVE-RELATED"/>
    <property type="match status" value="1"/>
</dbReference>
<dbReference type="SUPFAM" id="SSF53098">
    <property type="entry name" value="Ribonuclease H-like"/>
    <property type="match status" value="1"/>
</dbReference>
<dbReference type="InterPro" id="IPR013103">
    <property type="entry name" value="RVT_2"/>
</dbReference>
<evidence type="ECO:0000256" key="6">
    <source>
        <dbReference type="SAM" id="MobiDB-lite"/>
    </source>
</evidence>
<dbReference type="InterPro" id="IPR054722">
    <property type="entry name" value="PolX-like_BBD"/>
</dbReference>
<dbReference type="PROSITE" id="PS50158">
    <property type="entry name" value="ZF_CCHC"/>
    <property type="match status" value="1"/>
</dbReference>
<feature type="domain" description="Integrase catalytic" evidence="8">
    <location>
        <begin position="502"/>
        <end position="668"/>
    </location>
</feature>
<feature type="compositionally biased region" description="Gly residues" evidence="6">
    <location>
        <begin position="211"/>
        <end position="226"/>
    </location>
</feature>
<feature type="compositionally biased region" description="Low complexity" evidence="6">
    <location>
        <begin position="803"/>
        <end position="819"/>
    </location>
</feature>
<dbReference type="GO" id="GO:0006508">
    <property type="term" value="P:proteolysis"/>
    <property type="evidence" value="ECO:0007669"/>
    <property type="project" value="UniProtKB-KW"/>
</dbReference>
<evidence type="ECO:0000256" key="2">
    <source>
        <dbReference type="ARBA" id="ARBA00022723"/>
    </source>
</evidence>
<feature type="region of interest" description="Disordered" evidence="6">
    <location>
        <begin position="177"/>
        <end position="229"/>
    </location>
</feature>
<dbReference type="SMART" id="SM00343">
    <property type="entry name" value="ZnF_C2HC"/>
    <property type="match status" value="1"/>
</dbReference>
<dbReference type="InterPro" id="IPR012337">
    <property type="entry name" value="RNaseH-like_sf"/>
</dbReference>
<feature type="domain" description="CCHC-type" evidence="7">
    <location>
        <begin position="234"/>
        <end position="249"/>
    </location>
</feature>
<dbReference type="PANTHER" id="PTHR42648:SF25">
    <property type="entry name" value="RNA-DIRECTED DNA POLYMERASE"/>
    <property type="match status" value="1"/>
</dbReference>
<keyword evidence="4" id="KW-0378">Hydrolase</keyword>
<dbReference type="CDD" id="cd09272">
    <property type="entry name" value="RNase_HI_RT_Ty1"/>
    <property type="match status" value="1"/>
</dbReference>
<dbReference type="EMBL" id="AC079889">
    <property type="protein sequence ID" value="AAO72413.1"/>
    <property type="molecule type" value="Genomic_DNA"/>
</dbReference>
<evidence type="ECO:0000256" key="3">
    <source>
        <dbReference type="ARBA" id="ARBA00022750"/>
    </source>
</evidence>
<dbReference type="PROSITE" id="PS50994">
    <property type="entry name" value="INTEGRASE"/>
    <property type="match status" value="1"/>
</dbReference>
<dbReference type="Pfam" id="PF25597">
    <property type="entry name" value="SH3_retrovirus"/>
    <property type="match status" value="1"/>
</dbReference>
<dbReference type="GO" id="GO:0015074">
    <property type="term" value="P:DNA integration"/>
    <property type="evidence" value="ECO:0007669"/>
    <property type="project" value="InterPro"/>
</dbReference>
<protein>
    <submittedName>
        <fullName evidence="9">Gag-pol polyprotein</fullName>
    </submittedName>
</protein>
<evidence type="ECO:0000256" key="1">
    <source>
        <dbReference type="ARBA" id="ARBA00022670"/>
    </source>
</evidence>
<keyword evidence="5" id="KW-0863">Zinc-finger</keyword>
<keyword evidence="5" id="KW-0862">Zinc</keyword>
<feature type="region of interest" description="Disordered" evidence="6">
    <location>
        <begin position="745"/>
        <end position="836"/>
    </location>
</feature>
<dbReference type="Gene3D" id="3.30.420.10">
    <property type="entry name" value="Ribonuclease H-like superfamily/Ribonuclease H"/>
    <property type="match status" value="1"/>
</dbReference>
<gene>
    <name evidence="9" type="ORF">OSJNBa0092M19.11</name>
</gene>
<dbReference type="InterPro" id="IPR036875">
    <property type="entry name" value="Znf_CCHC_sf"/>
</dbReference>
<dbReference type="InterPro" id="IPR057670">
    <property type="entry name" value="SH3_retrovirus"/>
</dbReference>
<dbReference type="Pfam" id="PF14223">
    <property type="entry name" value="Retrotran_gag_2"/>
    <property type="match status" value="1"/>
</dbReference>
<evidence type="ECO:0000256" key="5">
    <source>
        <dbReference type="PROSITE-ProRule" id="PRU00047"/>
    </source>
</evidence>
<evidence type="ECO:0000313" key="9">
    <source>
        <dbReference type="EMBL" id="AAO72413.1"/>
    </source>
</evidence>
<evidence type="ECO:0000259" key="8">
    <source>
        <dbReference type="PROSITE" id="PS50994"/>
    </source>
</evidence>
<dbReference type="InterPro" id="IPR043502">
    <property type="entry name" value="DNA/RNA_pol_sf"/>
</dbReference>
<dbReference type="GO" id="GO:0008270">
    <property type="term" value="F:zinc ion binding"/>
    <property type="evidence" value="ECO:0007669"/>
    <property type="project" value="UniProtKB-KW"/>
</dbReference>
<dbReference type="InterPro" id="IPR036397">
    <property type="entry name" value="RNaseH_sf"/>
</dbReference>
<dbReference type="Pfam" id="PF07727">
    <property type="entry name" value="RVT_2"/>
    <property type="match status" value="1"/>
</dbReference>
<dbReference type="Gene3D" id="4.10.60.10">
    <property type="entry name" value="Zinc finger, CCHC-type"/>
    <property type="match status" value="1"/>
</dbReference>